<comment type="caution">
    <text evidence="11">The sequence shown here is derived from an EMBL/GenBank/DDBJ whole genome shotgun (WGS) entry which is preliminary data.</text>
</comment>
<dbReference type="Pfam" id="PF00696">
    <property type="entry name" value="AA_kinase"/>
    <property type="match status" value="1"/>
</dbReference>
<feature type="site" description="Transition state stabilizer" evidence="9">
    <location>
        <position position="29"/>
    </location>
</feature>
<keyword evidence="5 9" id="KW-0547">Nucleotide-binding</keyword>
<keyword evidence="9" id="KW-0963">Cytoplasm</keyword>
<dbReference type="PIRSF" id="PIRSF000728">
    <property type="entry name" value="NAGK"/>
    <property type="match status" value="1"/>
</dbReference>
<evidence type="ECO:0000313" key="11">
    <source>
        <dbReference type="EMBL" id="TWT47672.1"/>
    </source>
</evidence>
<name>A0A5C5WDB9_9BACT</name>
<feature type="binding site" evidence="9">
    <location>
        <begin position="64"/>
        <end position="65"/>
    </location>
    <ligand>
        <name>substrate</name>
    </ligand>
</feature>
<evidence type="ECO:0000256" key="2">
    <source>
        <dbReference type="ARBA" id="ARBA00022571"/>
    </source>
</evidence>
<feature type="binding site" evidence="9">
    <location>
        <position position="194"/>
    </location>
    <ligand>
        <name>substrate</name>
    </ligand>
</feature>
<keyword evidence="12" id="KW-1185">Reference proteome</keyword>
<dbReference type="Gene3D" id="3.40.1160.10">
    <property type="entry name" value="Acetylglutamate kinase-like"/>
    <property type="match status" value="1"/>
</dbReference>
<evidence type="ECO:0000256" key="1">
    <source>
        <dbReference type="ARBA" id="ARBA00004828"/>
    </source>
</evidence>
<reference evidence="11 12" key="1">
    <citation type="submission" date="2019-02" db="EMBL/GenBank/DDBJ databases">
        <title>Deep-cultivation of Planctomycetes and their phenomic and genomic characterization uncovers novel biology.</title>
        <authorList>
            <person name="Wiegand S."/>
            <person name="Jogler M."/>
            <person name="Boedeker C."/>
            <person name="Pinto D."/>
            <person name="Vollmers J."/>
            <person name="Rivas-Marin E."/>
            <person name="Kohn T."/>
            <person name="Peeters S.H."/>
            <person name="Heuer A."/>
            <person name="Rast P."/>
            <person name="Oberbeckmann S."/>
            <person name="Bunk B."/>
            <person name="Jeske O."/>
            <person name="Meyerdierks A."/>
            <person name="Storesund J.E."/>
            <person name="Kallscheuer N."/>
            <person name="Luecker S."/>
            <person name="Lage O.M."/>
            <person name="Pohl T."/>
            <person name="Merkel B.J."/>
            <person name="Hornburger P."/>
            <person name="Mueller R.-W."/>
            <person name="Bruemmer F."/>
            <person name="Labrenz M."/>
            <person name="Spormann A.M."/>
            <person name="Op Den Camp H."/>
            <person name="Overmann J."/>
            <person name="Amann R."/>
            <person name="Jetten M.S.M."/>
            <person name="Mascher T."/>
            <person name="Medema M.H."/>
            <person name="Devos D.P."/>
            <person name="Kaster A.-K."/>
            <person name="Ovreas L."/>
            <person name="Rohde M."/>
            <person name="Galperin M.Y."/>
            <person name="Jogler C."/>
        </authorList>
    </citation>
    <scope>NUCLEOTIDE SEQUENCE [LARGE SCALE GENOMIC DNA]</scope>
    <source>
        <strain evidence="11 12">Pla111</strain>
    </source>
</reference>
<dbReference type="CDD" id="cd04250">
    <property type="entry name" value="AAK_NAGK-C"/>
    <property type="match status" value="1"/>
</dbReference>
<dbReference type="PANTHER" id="PTHR23342:SF0">
    <property type="entry name" value="N-ACETYLGLUTAMATE SYNTHASE, MITOCHONDRIAL"/>
    <property type="match status" value="1"/>
</dbReference>
<sequence length="313" mass="33289">MKEAIAKADVLIEALGWIRRFRDSVTVVKLGGSLLEDEEALRHLLIDVVFMETVGMRPVIVHGGGKAINKAMDAAGIEPRFVQGRRFTDDATLEIVHRVLAGEVNQLIAERIEDYGGRAMPLNSWGDTDNNVLFGEPIKLPNPNGDPLDLGHVGAVTRVEHNTIDNLCYAGQVPVIPSLCFTEPTDGSAPQLLNVNADTAAMAVAQAIGADKLIFLSDVAGVLRDKDDPSTLIKSLTASQSQELIASGVVGSGMIPKVEACLETLDKGVGKIHIIDGRLRHSLLLEIYTNEGVGTQIVPEPVGSPASPSAGRG</sequence>
<accession>A0A5C5WDB9</accession>
<evidence type="ECO:0000256" key="3">
    <source>
        <dbReference type="ARBA" id="ARBA00022605"/>
    </source>
</evidence>
<feature type="site" description="Transition state stabilizer" evidence="9">
    <location>
        <position position="257"/>
    </location>
</feature>
<feature type="domain" description="Aspartate/glutamate/uridylate kinase" evidence="10">
    <location>
        <begin position="25"/>
        <end position="276"/>
    </location>
</feature>
<comment type="catalytic activity">
    <reaction evidence="8 9">
        <text>N-acetyl-L-glutamate + ATP = N-acetyl-L-glutamyl 5-phosphate + ADP</text>
        <dbReference type="Rhea" id="RHEA:14629"/>
        <dbReference type="ChEBI" id="CHEBI:30616"/>
        <dbReference type="ChEBI" id="CHEBI:44337"/>
        <dbReference type="ChEBI" id="CHEBI:57936"/>
        <dbReference type="ChEBI" id="CHEBI:456216"/>
        <dbReference type="EC" id="2.7.2.8"/>
    </reaction>
</comment>
<gene>
    <name evidence="9 11" type="primary">argB</name>
    <name evidence="11" type="ORF">Pla111_12910</name>
</gene>
<dbReference type="InterPro" id="IPR036393">
    <property type="entry name" value="AceGlu_kinase-like_sf"/>
</dbReference>
<keyword evidence="6 9" id="KW-0418">Kinase</keyword>
<dbReference type="HAMAP" id="MF_00082">
    <property type="entry name" value="ArgB"/>
    <property type="match status" value="1"/>
</dbReference>
<dbReference type="PANTHER" id="PTHR23342">
    <property type="entry name" value="N-ACETYLGLUTAMATE SYNTHASE"/>
    <property type="match status" value="1"/>
</dbReference>
<dbReference type="OrthoDB" id="9803155at2"/>
<dbReference type="FunFam" id="3.40.1160.10:FF:000004">
    <property type="entry name" value="Acetylglutamate kinase"/>
    <property type="match status" value="1"/>
</dbReference>
<comment type="similarity">
    <text evidence="9">Belongs to the acetylglutamate kinase family. ArgB subfamily.</text>
</comment>
<dbReference type="SUPFAM" id="SSF53633">
    <property type="entry name" value="Carbamate kinase-like"/>
    <property type="match status" value="1"/>
</dbReference>
<organism evidence="11 12">
    <name type="scientific">Botrimarina hoheduenensis</name>
    <dbReference type="NCBI Taxonomy" id="2528000"/>
    <lineage>
        <taxon>Bacteria</taxon>
        <taxon>Pseudomonadati</taxon>
        <taxon>Planctomycetota</taxon>
        <taxon>Planctomycetia</taxon>
        <taxon>Pirellulales</taxon>
        <taxon>Lacipirellulaceae</taxon>
        <taxon>Botrimarina</taxon>
    </lineage>
</organism>
<dbReference type="AlphaFoldDB" id="A0A5C5WDB9"/>
<dbReference type="GO" id="GO:0003991">
    <property type="term" value="F:acetylglutamate kinase activity"/>
    <property type="evidence" value="ECO:0007669"/>
    <property type="project" value="UniProtKB-UniRule"/>
</dbReference>
<dbReference type="EC" id="2.7.2.8" evidence="9"/>
<dbReference type="InterPro" id="IPR004662">
    <property type="entry name" value="AcgluKinase_fam"/>
</dbReference>
<keyword evidence="2 9" id="KW-0055">Arginine biosynthesis</keyword>
<keyword evidence="3 9" id="KW-0028">Amino-acid biosynthesis</keyword>
<dbReference type="InterPro" id="IPR001057">
    <property type="entry name" value="Glu/AcGlu_kinase"/>
</dbReference>
<dbReference type="Proteomes" id="UP000318995">
    <property type="component" value="Unassembled WGS sequence"/>
</dbReference>
<evidence type="ECO:0000313" key="12">
    <source>
        <dbReference type="Proteomes" id="UP000318995"/>
    </source>
</evidence>
<dbReference type="InterPro" id="IPR001048">
    <property type="entry name" value="Asp/Glu/Uridylate_kinase"/>
</dbReference>
<dbReference type="InterPro" id="IPR037528">
    <property type="entry name" value="ArgB"/>
</dbReference>
<dbReference type="InterPro" id="IPR041727">
    <property type="entry name" value="NAGK-C"/>
</dbReference>
<evidence type="ECO:0000256" key="8">
    <source>
        <dbReference type="ARBA" id="ARBA00048141"/>
    </source>
</evidence>
<keyword evidence="4 9" id="KW-0808">Transferase</keyword>
<comment type="pathway">
    <text evidence="1 9">Amino-acid biosynthesis; L-arginine biosynthesis; N(2)-acetyl-L-ornithine from L-glutamate: step 2/4.</text>
</comment>
<dbReference type="GO" id="GO:0005524">
    <property type="term" value="F:ATP binding"/>
    <property type="evidence" value="ECO:0007669"/>
    <property type="project" value="UniProtKB-UniRule"/>
</dbReference>
<evidence type="ECO:0000256" key="5">
    <source>
        <dbReference type="ARBA" id="ARBA00022741"/>
    </source>
</evidence>
<evidence type="ECO:0000256" key="6">
    <source>
        <dbReference type="ARBA" id="ARBA00022777"/>
    </source>
</evidence>
<keyword evidence="7 9" id="KW-0067">ATP-binding</keyword>
<dbReference type="GO" id="GO:0042450">
    <property type="term" value="P:L-arginine biosynthetic process via ornithine"/>
    <property type="evidence" value="ECO:0007669"/>
    <property type="project" value="UniProtKB-UniRule"/>
</dbReference>
<proteinExistence type="inferred from homology"/>
<dbReference type="PRINTS" id="PR00474">
    <property type="entry name" value="GLU5KINASE"/>
</dbReference>
<dbReference type="EMBL" id="SJPH01000002">
    <property type="protein sequence ID" value="TWT47672.1"/>
    <property type="molecule type" value="Genomic_DNA"/>
</dbReference>
<comment type="function">
    <text evidence="9">Catalyzes the ATP-dependent phosphorylation of N-acetyl-L-glutamate.</text>
</comment>
<dbReference type="NCBIfam" id="TIGR00761">
    <property type="entry name" value="argB"/>
    <property type="match status" value="1"/>
</dbReference>
<evidence type="ECO:0000256" key="7">
    <source>
        <dbReference type="ARBA" id="ARBA00022840"/>
    </source>
</evidence>
<evidence type="ECO:0000256" key="4">
    <source>
        <dbReference type="ARBA" id="ARBA00022679"/>
    </source>
</evidence>
<feature type="binding site" evidence="9">
    <location>
        <position position="86"/>
    </location>
    <ligand>
        <name>substrate</name>
    </ligand>
</feature>
<evidence type="ECO:0000259" key="10">
    <source>
        <dbReference type="Pfam" id="PF00696"/>
    </source>
</evidence>
<protein>
    <recommendedName>
        <fullName evidence="9">Acetylglutamate kinase</fullName>
        <ecNumber evidence="9">2.7.2.8</ecNumber>
    </recommendedName>
    <alternativeName>
        <fullName evidence="9">N-acetyl-L-glutamate 5-phosphotransferase</fullName>
    </alternativeName>
    <alternativeName>
        <fullName evidence="9">NAG kinase</fullName>
        <shortName evidence="9">NAGK</shortName>
    </alternativeName>
</protein>
<evidence type="ECO:0000256" key="9">
    <source>
        <dbReference type="HAMAP-Rule" id="MF_00082"/>
    </source>
</evidence>
<dbReference type="RefSeq" id="WP_146572831.1">
    <property type="nucleotide sequence ID" value="NZ_SJPH01000002.1"/>
</dbReference>
<dbReference type="GO" id="GO:0005737">
    <property type="term" value="C:cytoplasm"/>
    <property type="evidence" value="ECO:0007669"/>
    <property type="project" value="UniProtKB-SubCell"/>
</dbReference>
<dbReference type="UniPathway" id="UPA00068">
    <property type="reaction ID" value="UER00107"/>
</dbReference>
<comment type="subcellular location">
    <subcellularLocation>
        <location evidence="9">Cytoplasm</location>
    </subcellularLocation>
</comment>